<evidence type="ECO:0000313" key="2">
    <source>
        <dbReference type="Proteomes" id="UP000031774"/>
    </source>
</evidence>
<sequence length="203" mass="21672">MAGNNAAEIRVAGAGKLYVATAGNAAPSSFGADSAADWTSAGWKDLGFTSGDGVTFSKKDKLEPIDSWQSVSPVHYIYSARDLSLKFSLLQFNEDTLPFFMGGDAVKQDAAPAVDTYRYEIAERPFVDVRALGLEFTDVKAGGTTVVKYRFIIPNGQVTATDDIKLGRKAASQLGITFTAMSKGDGKPLATFIMKDSQYSATV</sequence>
<reference evidence="1 2" key="1">
    <citation type="submission" date="2014-12" db="EMBL/GenBank/DDBJ databases">
        <title>Complete genome sequence of Streptomyces vietnamensis strain GIMV4.0001, a genetic manipulable producer of the benzoisochromanequinone antibiotic granaticin.</title>
        <authorList>
            <person name="Deng M.R."/>
            <person name="Guo J."/>
            <person name="Ma L.Y."/>
            <person name="Feng G.D."/>
            <person name="Mo C.Y."/>
            <person name="Zhu H.H."/>
        </authorList>
    </citation>
    <scope>NUCLEOTIDE SEQUENCE [LARGE SCALE GENOMIC DNA]</scope>
    <source>
        <strain evidence="2">GIMV4.0001</strain>
    </source>
</reference>
<name>A0A0B5IAS1_9ACTN</name>
<organism evidence="1 2">
    <name type="scientific">Streptomyces vietnamensis</name>
    <dbReference type="NCBI Taxonomy" id="362257"/>
    <lineage>
        <taxon>Bacteria</taxon>
        <taxon>Bacillati</taxon>
        <taxon>Actinomycetota</taxon>
        <taxon>Actinomycetes</taxon>
        <taxon>Kitasatosporales</taxon>
        <taxon>Streptomycetaceae</taxon>
        <taxon>Streptomyces</taxon>
    </lineage>
</organism>
<dbReference type="InterPro" id="IPR058154">
    <property type="entry name" value="Bxb1_TTP-like"/>
</dbReference>
<gene>
    <name evidence="1" type="ORF">SVTN_22755</name>
</gene>
<accession>A0A0B5IAS1</accession>
<dbReference type="HOGENOM" id="CLU_1359794_0_0_11"/>
<dbReference type="EMBL" id="CP010407">
    <property type="protein sequence ID" value="AJF66773.1"/>
    <property type="molecule type" value="Genomic_DNA"/>
</dbReference>
<dbReference type="STRING" id="362257.SVTN_22755"/>
<dbReference type="Proteomes" id="UP000031774">
    <property type="component" value="Chromosome"/>
</dbReference>
<proteinExistence type="predicted"/>
<dbReference type="RefSeq" id="WP_041130765.1">
    <property type="nucleotide sequence ID" value="NZ_CP010407.1"/>
</dbReference>
<keyword evidence="2" id="KW-1185">Reference proteome</keyword>
<protein>
    <submittedName>
        <fullName evidence="1">Phage tail protein</fullName>
    </submittedName>
</protein>
<dbReference type="AlphaFoldDB" id="A0A0B5IAS1"/>
<dbReference type="KEGG" id="svt:SVTN_22755"/>
<dbReference type="Pfam" id="PF25681">
    <property type="entry name" value="Phage_TTP_17"/>
    <property type="match status" value="1"/>
</dbReference>
<evidence type="ECO:0000313" key="1">
    <source>
        <dbReference type="EMBL" id="AJF66773.1"/>
    </source>
</evidence>